<evidence type="ECO:0000313" key="3">
    <source>
        <dbReference type="Proteomes" id="UP001016761"/>
    </source>
</evidence>
<name>A0ABX2L7I3_9EURY</name>
<keyword evidence="1" id="KW-0663">Pyridoxal phosphate</keyword>
<dbReference type="RefSeq" id="WP_174678943.1">
    <property type="nucleotide sequence ID" value="NZ_JABUQZ010000001.1"/>
</dbReference>
<dbReference type="PIRSF" id="PIRSF000390">
    <property type="entry name" value="PLP_StrS"/>
    <property type="match status" value="1"/>
</dbReference>
<organism evidence="2 3">
    <name type="scientific">Haloterrigena gelatinilytica</name>
    <dbReference type="NCBI Taxonomy" id="2741724"/>
    <lineage>
        <taxon>Archaea</taxon>
        <taxon>Methanobacteriati</taxon>
        <taxon>Methanobacteriota</taxon>
        <taxon>Stenosarchaea group</taxon>
        <taxon>Halobacteria</taxon>
        <taxon>Halobacteriales</taxon>
        <taxon>Natrialbaceae</taxon>
        <taxon>Haloterrigena</taxon>
    </lineage>
</organism>
<sequence length="377" mass="41981">MDQEIPLYDVNKIIGREVLESIGEVLDSGWLTLGPKTEEFEATFSDHQDSEFGVAVNSCTSALYAALDAVGIGAGDTVVVPGITFVATANVVELLDAQVTLCDVQEDGNMDPSDLEKILETRDDVAAVIPVHLYGQPCDMEEIMDITQEHDIAVIEDCAHAPMAEFKGQRVGSFGDAGCFSFYATKNMTTGEGGMVTTNDPEVDEHVRKIRNHHQTMTPKEKKDTWGYDADGTGFNFRMSEIQAAMGIAQLDRLPEMTESRREVAARYQEEIEKIPGLRWESEDSRKSHAFHLFVVQVEDEYPVSRNDLFDTFDENEVITGVHYPPISRLSQYEDLTRPVPKADTFADRILSLPMYPDMSGDEQKTVLSVLRNPTGR</sequence>
<evidence type="ECO:0000256" key="1">
    <source>
        <dbReference type="RuleBase" id="RU004508"/>
    </source>
</evidence>
<dbReference type="Gene3D" id="3.40.640.10">
    <property type="entry name" value="Type I PLP-dependent aspartate aminotransferase-like (Major domain)"/>
    <property type="match status" value="1"/>
</dbReference>
<dbReference type="CDD" id="cd00616">
    <property type="entry name" value="AHBA_syn"/>
    <property type="match status" value="1"/>
</dbReference>
<reference evidence="2 3" key="1">
    <citation type="submission" date="2020-06" db="EMBL/GenBank/DDBJ databases">
        <title>Haloterrigena sp. nov., an extremely halophilic archaeon isolated from a saline sediment.</title>
        <authorList>
            <person name="Liu B.-B."/>
        </authorList>
    </citation>
    <scope>NUCLEOTIDE SEQUENCE [LARGE SCALE GENOMIC DNA]</scope>
    <source>
        <strain evidence="2 3">SYSU A558-1</strain>
    </source>
</reference>
<dbReference type="InterPro" id="IPR015421">
    <property type="entry name" value="PyrdxlP-dep_Trfase_major"/>
</dbReference>
<dbReference type="PANTHER" id="PTHR30244:SF34">
    <property type="entry name" value="DTDP-4-AMINO-4,6-DIDEOXYGALACTOSE TRANSAMINASE"/>
    <property type="match status" value="1"/>
</dbReference>
<proteinExistence type="inferred from homology"/>
<gene>
    <name evidence="2" type="ORF">HTZ84_00840</name>
</gene>
<dbReference type="InterPro" id="IPR000653">
    <property type="entry name" value="DegT/StrS_aminotransferase"/>
</dbReference>
<dbReference type="Proteomes" id="UP001016761">
    <property type="component" value="Unassembled WGS sequence"/>
</dbReference>
<dbReference type="InterPro" id="IPR015422">
    <property type="entry name" value="PyrdxlP-dep_Trfase_small"/>
</dbReference>
<keyword evidence="3" id="KW-1185">Reference proteome</keyword>
<evidence type="ECO:0000313" key="2">
    <source>
        <dbReference type="EMBL" id="NUC70868.1"/>
    </source>
</evidence>
<dbReference type="EMBL" id="JABUQZ010000001">
    <property type="protein sequence ID" value="NUC70868.1"/>
    <property type="molecule type" value="Genomic_DNA"/>
</dbReference>
<dbReference type="SUPFAM" id="SSF53383">
    <property type="entry name" value="PLP-dependent transferases"/>
    <property type="match status" value="1"/>
</dbReference>
<dbReference type="GO" id="GO:0008483">
    <property type="term" value="F:transaminase activity"/>
    <property type="evidence" value="ECO:0007669"/>
    <property type="project" value="UniProtKB-KW"/>
</dbReference>
<comment type="similarity">
    <text evidence="1">Belongs to the DegT/DnrJ/EryC1 family.</text>
</comment>
<dbReference type="Pfam" id="PF01041">
    <property type="entry name" value="DegT_DnrJ_EryC1"/>
    <property type="match status" value="1"/>
</dbReference>
<keyword evidence="2" id="KW-0808">Transferase</keyword>
<comment type="caution">
    <text evidence="2">The sequence shown here is derived from an EMBL/GenBank/DDBJ whole genome shotgun (WGS) entry which is preliminary data.</text>
</comment>
<dbReference type="Gene3D" id="3.90.1150.10">
    <property type="entry name" value="Aspartate Aminotransferase, domain 1"/>
    <property type="match status" value="1"/>
</dbReference>
<dbReference type="PANTHER" id="PTHR30244">
    <property type="entry name" value="TRANSAMINASE"/>
    <property type="match status" value="1"/>
</dbReference>
<keyword evidence="2" id="KW-0032">Aminotransferase</keyword>
<protein>
    <submittedName>
        <fullName evidence="2">DegT/DnrJ/EryC1/StrS family aminotransferase</fullName>
    </submittedName>
</protein>
<accession>A0ABX2L7I3</accession>
<dbReference type="InterPro" id="IPR015424">
    <property type="entry name" value="PyrdxlP-dep_Trfase"/>
</dbReference>